<dbReference type="Proteomes" id="UP001141422">
    <property type="component" value="Unassembled WGS sequence"/>
</dbReference>
<evidence type="ECO:0000313" key="3">
    <source>
        <dbReference type="EMBL" id="MCZ0860027.1"/>
    </source>
</evidence>
<sequence>MIHPWQVLKTERSLNETVRQAFVHAYGKRGSDAVDAVRDRRVKKYRDYFVVVGNSGEYYVEGDFCSCEARLYGKSCWHTLAVRIAQELGEYETYDLWYYKDGVDEEEPEYEGGQP</sequence>
<comment type="caution">
    <text evidence="3">The sequence shown here is derived from an EMBL/GenBank/DDBJ whole genome shotgun (WGS) entry which is preliminary data.</text>
</comment>
<evidence type="ECO:0000313" key="4">
    <source>
        <dbReference type="Proteomes" id="UP001141422"/>
    </source>
</evidence>
<keyword evidence="1" id="KW-0862">Zinc</keyword>
<evidence type="ECO:0000256" key="1">
    <source>
        <dbReference type="PROSITE-ProRule" id="PRU00325"/>
    </source>
</evidence>
<protein>
    <recommendedName>
        <fullName evidence="2">SWIM-type domain-containing protein</fullName>
    </recommendedName>
</protein>
<accession>A0ABT4IE75</accession>
<keyword evidence="4" id="KW-1185">Reference proteome</keyword>
<dbReference type="EMBL" id="JAPTGB010000003">
    <property type="protein sequence ID" value="MCZ0860027.1"/>
    <property type="molecule type" value="Genomic_DNA"/>
</dbReference>
<dbReference type="InterPro" id="IPR007527">
    <property type="entry name" value="Znf_SWIM"/>
</dbReference>
<dbReference type="RefSeq" id="WP_268924249.1">
    <property type="nucleotide sequence ID" value="NZ_JAPTGB010000003.1"/>
</dbReference>
<feature type="domain" description="SWIM-type" evidence="2">
    <location>
        <begin position="48"/>
        <end position="87"/>
    </location>
</feature>
<dbReference type="PROSITE" id="PS50966">
    <property type="entry name" value="ZF_SWIM"/>
    <property type="match status" value="1"/>
</dbReference>
<reference evidence="3" key="1">
    <citation type="submission" date="2022-12" db="EMBL/GenBank/DDBJ databases">
        <title>Isolation and characterisation of novel Methanocorpusculum spp. from native Australian herbivores indicates the genus is ancestrally host-associated.</title>
        <authorList>
            <person name="Volmer J.G."/>
            <person name="Soo R.M."/>
            <person name="Evans P.N."/>
            <person name="Hoedt E.C."/>
            <person name="Astorga Alsina A.L."/>
            <person name="Woodcroft B.J."/>
            <person name="Tyson G.W."/>
            <person name="Hugenholtz P."/>
            <person name="Morrison M."/>
        </authorList>
    </citation>
    <scope>NUCLEOTIDE SEQUENCE</scope>
    <source>
        <strain evidence="3">MG</strain>
    </source>
</reference>
<keyword evidence="1" id="KW-0863">Zinc-finger</keyword>
<proteinExistence type="predicted"/>
<gene>
    <name evidence="3" type="ORF">O0S10_02135</name>
</gene>
<name>A0ABT4IE75_9EURY</name>
<organism evidence="3 4">
    <name type="scientific">Methanocorpusculum petauri</name>
    <dbReference type="NCBI Taxonomy" id="3002863"/>
    <lineage>
        <taxon>Archaea</taxon>
        <taxon>Methanobacteriati</taxon>
        <taxon>Methanobacteriota</taxon>
        <taxon>Stenosarchaea group</taxon>
        <taxon>Methanomicrobia</taxon>
        <taxon>Methanomicrobiales</taxon>
        <taxon>Methanocorpusculaceae</taxon>
        <taxon>Methanocorpusculum</taxon>
    </lineage>
</organism>
<keyword evidence="1" id="KW-0479">Metal-binding</keyword>
<evidence type="ECO:0000259" key="2">
    <source>
        <dbReference type="PROSITE" id="PS50966"/>
    </source>
</evidence>